<gene>
    <name evidence="3" type="ORF">ACI8B_190021</name>
</gene>
<evidence type="ECO:0000313" key="4">
    <source>
        <dbReference type="Proteomes" id="UP000430404"/>
    </source>
</evidence>
<dbReference type="EMBL" id="CABWKZ010000011">
    <property type="protein sequence ID" value="VXA54903.1"/>
    <property type="molecule type" value="Genomic_DNA"/>
</dbReference>
<reference evidence="3 4" key="1">
    <citation type="submission" date="2019-10" db="EMBL/GenBank/DDBJ databases">
        <authorList>
            <person name="Karimi E."/>
        </authorList>
    </citation>
    <scope>NUCLEOTIDE SEQUENCE [LARGE SCALE GENOMIC DNA]</scope>
    <source>
        <strain evidence="3">Acinetobacter sp. 8BE</strain>
    </source>
</reference>
<accession>A0A653K291</accession>
<evidence type="ECO:0000256" key="1">
    <source>
        <dbReference type="SAM" id="Coils"/>
    </source>
</evidence>
<feature type="coiled-coil region" evidence="1">
    <location>
        <begin position="152"/>
        <end position="186"/>
    </location>
</feature>
<name>A0A653K291_9GAMM</name>
<dbReference type="Gene3D" id="2.40.10.10">
    <property type="entry name" value="Trypsin-like serine proteases"/>
    <property type="match status" value="2"/>
</dbReference>
<evidence type="ECO:0008006" key="5">
    <source>
        <dbReference type="Google" id="ProtNLM"/>
    </source>
</evidence>
<sequence length="474" mass="51104">MLKRMSFLTLLIISTNSAFADDSNLINEAEALAIDAKFYAASYDVPYDEAIRRLLIMHGTSSDISNIRNNVKGDLQGMYFDNSKNDFALKVNVANYAKNLPTSLTVKPKTSQAVQSIISSKGNSNLRKQFNISDADIRTVATQYSQPLSAPINFSQQNYKTKEQRLKNIESKREQLKKSLPELQLVYDDEKTGNAKVYVKSDKGNAKQIAEVLLAVPVEISVVPFGGRVATRGGSPLLATAPDSVKGQIACFSGFIGKRNNVLGIITAGHCASVGQFSEYQYSDRDGTKYIIPLLPASQPISSGWRDDSVADLGFLPAGTSSTQAAKAEFYADSSVNFRKLTATKTRAGTPYDNGTVNGAYICHLGKTGQYVTTLTQSCGEVESISGGNAENNGNTFVIVKNTNGNAGHDHTTGQGSLRCYPGDSGGPWFALTTGYGIMHACFWKGQDSTSPVDISIYTSLDYLNSIGASIVTQ</sequence>
<keyword evidence="2" id="KW-0732">Signal</keyword>
<dbReference type="SUPFAM" id="SSF50494">
    <property type="entry name" value="Trypsin-like serine proteases"/>
    <property type="match status" value="1"/>
</dbReference>
<proteinExistence type="predicted"/>
<feature type="signal peptide" evidence="2">
    <location>
        <begin position="1"/>
        <end position="20"/>
    </location>
</feature>
<dbReference type="RefSeq" id="WP_228716590.1">
    <property type="nucleotide sequence ID" value="NZ_LR732744.1"/>
</dbReference>
<dbReference type="AlphaFoldDB" id="A0A653K291"/>
<evidence type="ECO:0000256" key="2">
    <source>
        <dbReference type="SAM" id="SignalP"/>
    </source>
</evidence>
<dbReference type="Proteomes" id="UP000430404">
    <property type="component" value="Unassembled WGS sequence"/>
</dbReference>
<evidence type="ECO:0000313" key="3">
    <source>
        <dbReference type="EMBL" id="VXA54903.1"/>
    </source>
</evidence>
<keyword evidence="1" id="KW-0175">Coiled coil</keyword>
<feature type="chain" id="PRO_5025047613" description="Peptidase S1 domain-containing protein" evidence="2">
    <location>
        <begin position="21"/>
        <end position="474"/>
    </location>
</feature>
<dbReference type="InterPro" id="IPR009003">
    <property type="entry name" value="Peptidase_S1_PA"/>
</dbReference>
<dbReference type="InterPro" id="IPR043504">
    <property type="entry name" value="Peptidase_S1_PA_chymotrypsin"/>
</dbReference>
<protein>
    <recommendedName>
        <fullName evidence="5">Peptidase S1 domain-containing protein</fullName>
    </recommendedName>
</protein>
<organism evidence="3 4">
    <name type="scientific">Acinetobacter proteolyticus</name>
    <dbReference type="NCBI Taxonomy" id="1776741"/>
    <lineage>
        <taxon>Bacteria</taxon>
        <taxon>Pseudomonadati</taxon>
        <taxon>Pseudomonadota</taxon>
        <taxon>Gammaproteobacteria</taxon>
        <taxon>Moraxellales</taxon>
        <taxon>Moraxellaceae</taxon>
        <taxon>Acinetobacter</taxon>
    </lineage>
</organism>